<accession>A0ABQ2KK73</accession>
<evidence type="ECO:0000256" key="5">
    <source>
        <dbReference type="ARBA" id="ARBA00020422"/>
    </source>
</evidence>
<dbReference type="PANTHER" id="PTHR38594:SF1">
    <property type="entry name" value="PEP-DEPENDENT DIHYDROXYACETONE KINASE, PHOSPHORYL DONOR SUBUNIT DHAM"/>
    <property type="match status" value="1"/>
</dbReference>
<dbReference type="EMBL" id="BMLM01000001">
    <property type="protein sequence ID" value="GGN84486.1"/>
    <property type="molecule type" value="Genomic_DNA"/>
</dbReference>
<evidence type="ECO:0000259" key="9">
    <source>
        <dbReference type="PROSITE" id="PS51350"/>
    </source>
</evidence>
<dbReference type="SUPFAM" id="SSF53062">
    <property type="entry name" value="PTS system fructose IIA component-like"/>
    <property type="match status" value="1"/>
</dbReference>
<comment type="subunit">
    <text evidence="7">Homodimer. The dihydroxyacetone kinase complex is composed of a homodimer of DhaM, a homodimer of DhaK and the subunit DhaL.</text>
</comment>
<dbReference type="InterPro" id="IPR000032">
    <property type="entry name" value="HPr-like"/>
</dbReference>
<comment type="function">
    <text evidence="3">General (non sugar-specific) component of the phosphoenolpyruvate-dependent sugar phosphotransferase system (sugar PTS). This major carbohydrate active-transport system catalyzes the phosphorylation of incoming sugar substrates concomitantly with their translocation across the cell membrane. The phosphoryl group from phosphoenolpyruvate (PEP) is transferred to the phosphoryl carrier protein HPr by enzyme I. Phospho-HPr then transfers it to the PTS EIIA domain.</text>
</comment>
<name>A0ABQ2KK73_9MICO</name>
<dbReference type="Gene3D" id="3.30.1340.10">
    <property type="entry name" value="HPr-like"/>
    <property type="match status" value="1"/>
</dbReference>
<dbReference type="RefSeq" id="WP_188717670.1">
    <property type="nucleotide sequence ID" value="NZ_BAABBD010000002.1"/>
</dbReference>
<evidence type="ECO:0000256" key="2">
    <source>
        <dbReference type="ARBA" id="ARBA00002788"/>
    </source>
</evidence>
<evidence type="ECO:0000313" key="11">
    <source>
        <dbReference type="Proteomes" id="UP000626982"/>
    </source>
</evidence>
<feature type="domain" description="PTS EIIA type-4" evidence="8">
    <location>
        <begin position="2"/>
        <end position="135"/>
    </location>
</feature>
<sequence>MTVGLLVVSHSRLLAEGVVELAAQMAPGVALVAAGGTDDGGIGTSFDLVVAGLAEADGGDGVVVLCDLGSAVMTAETAIEVADAPERIRIADAPIAEGAVAAAVAAAHGATLDEVVAAAGTARGGAAAEAPAAGAPVGPSGTRDAGEAGEARLDVELANPHGLHARPTAELVRTAASFDARTTVNGVDATSMLRVLGLGLHQGATASFVSTGPQATEAIAAIEALAAEGFGEGA</sequence>
<protein>
    <recommendedName>
        <fullName evidence="5">Phosphocarrier protein HPr</fullName>
        <ecNumber evidence="4">2.7.1.121</ecNumber>
    </recommendedName>
</protein>
<evidence type="ECO:0000259" key="8">
    <source>
        <dbReference type="PROSITE" id="PS51096"/>
    </source>
</evidence>
<dbReference type="InterPro" id="IPR004701">
    <property type="entry name" value="PTS_EIIA_man-typ"/>
</dbReference>
<dbReference type="InterPro" id="IPR001020">
    <property type="entry name" value="PTS_HPr_His_P_site"/>
</dbReference>
<comment type="caution">
    <text evidence="10">The sequence shown here is derived from an EMBL/GenBank/DDBJ whole genome shotgun (WGS) entry which is preliminary data.</text>
</comment>
<dbReference type="NCBIfam" id="TIGR02364">
    <property type="entry name" value="dha_pts"/>
    <property type="match status" value="1"/>
</dbReference>
<dbReference type="Gene3D" id="3.40.50.510">
    <property type="entry name" value="Phosphotransferase system, mannose-type IIA component"/>
    <property type="match status" value="1"/>
</dbReference>
<dbReference type="PROSITE" id="PS51096">
    <property type="entry name" value="PTS_EIIA_TYPE_4"/>
    <property type="match status" value="1"/>
</dbReference>
<evidence type="ECO:0000256" key="1">
    <source>
        <dbReference type="ARBA" id="ARBA00001113"/>
    </source>
</evidence>
<dbReference type="Pfam" id="PF00381">
    <property type="entry name" value="PTS-HPr"/>
    <property type="match status" value="1"/>
</dbReference>
<dbReference type="PROSITE" id="PS51350">
    <property type="entry name" value="PTS_HPR_DOM"/>
    <property type="match status" value="1"/>
</dbReference>
<dbReference type="EC" id="2.7.1.121" evidence="4"/>
<dbReference type="CDD" id="cd00367">
    <property type="entry name" value="PTS-HPr_like"/>
    <property type="match status" value="1"/>
</dbReference>
<proteinExistence type="predicted"/>
<evidence type="ECO:0000256" key="6">
    <source>
        <dbReference type="ARBA" id="ARBA00022679"/>
    </source>
</evidence>
<comment type="catalytic activity">
    <reaction evidence="1">
        <text>dihydroxyacetone + phosphoenolpyruvate = dihydroxyacetone phosphate + pyruvate</text>
        <dbReference type="Rhea" id="RHEA:18381"/>
        <dbReference type="ChEBI" id="CHEBI:15361"/>
        <dbReference type="ChEBI" id="CHEBI:16016"/>
        <dbReference type="ChEBI" id="CHEBI:57642"/>
        <dbReference type="ChEBI" id="CHEBI:58702"/>
        <dbReference type="EC" id="2.7.1.121"/>
    </reaction>
</comment>
<evidence type="ECO:0000256" key="3">
    <source>
        <dbReference type="ARBA" id="ARBA00003681"/>
    </source>
</evidence>
<comment type="function">
    <text evidence="2">Component of the dihydroxyacetone kinase complex, which is responsible for the phosphoenolpyruvate (PEP)-dependent phosphorylation of dihydroxyacetone. DhaM serves as the phosphoryl donor. Is phosphorylated by phosphoenolpyruvate in an EI- and HPr-dependent reaction, and a phosphorelay system on histidine residues finally leads to phosphoryl transfer to DhaL and dihydroxyacetone.</text>
</comment>
<dbReference type="PANTHER" id="PTHR38594">
    <property type="entry name" value="PEP-DEPENDENT DIHYDROXYACETONE KINASE, PHOSPHORYL DONOR SUBUNIT DHAM"/>
    <property type="match status" value="1"/>
</dbReference>
<feature type="domain" description="HPr" evidence="9">
    <location>
        <begin position="150"/>
        <end position="233"/>
    </location>
</feature>
<dbReference type="Proteomes" id="UP000626982">
    <property type="component" value="Unassembled WGS sequence"/>
</dbReference>
<dbReference type="NCBIfam" id="TIGR01003">
    <property type="entry name" value="PTS_HPr_family"/>
    <property type="match status" value="1"/>
</dbReference>
<dbReference type="Pfam" id="PF03610">
    <property type="entry name" value="EIIA-man"/>
    <property type="match status" value="1"/>
</dbReference>
<evidence type="ECO:0000256" key="4">
    <source>
        <dbReference type="ARBA" id="ARBA00012095"/>
    </source>
</evidence>
<evidence type="ECO:0000256" key="7">
    <source>
        <dbReference type="ARBA" id="ARBA00046577"/>
    </source>
</evidence>
<dbReference type="InterPro" id="IPR012844">
    <property type="entry name" value="DhaM_N"/>
</dbReference>
<dbReference type="PROSITE" id="PS00369">
    <property type="entry name" value="PTS_HPR_HIS"/>
    <property type="match status" value="1"/>
</dbReference>
<keyword evidence="6" id="KW-0808">Transferase</keyword>
<dbReference type="InterPro" id="IPR035895">
    <property type="entry name" value="HPr-like_sf"/>
</dbReference>
<organism evidence="10 11">
    <name type="scientific">Agrococcus terreus</name>
    <dbReference type="NCBI Taxonomy" id="574649"/>
    <lineage>
        <taxon>Bacteria</taxon>
        <taxon>Bacillati</taxon>
        <taxon>Actinomycetota</taxon>
        <taxon>Actinomycetes</taxon>
        <taxon>Micrococcales</taxon>
        <taxon>Microbacteriaceae</taxon>
        <taxon>Agrococcus</taxon>
    </lineage>
</organism>
<dbReference type="InterPro" id="IPR039643">
    <property type="entry name" value="DhaM"/>
</dbReference>
<dbReference type="InterPro" id="IPR036662">
    <property type="entry name" value="PTS_EIIA_man-typ_sf"/>
</dbReference>
<keyword evidence="10" id="KW-0762">Sugar transport</keyword>
<dbReference type="SUPFAM" id="SSF55594">
    <property type="entry name" value="HPr-like"/>
    <property type="match status" value="1"/>
</dbReference>
<keyword evidence="10" id="KW-0813">Transport</keyword>
<reference evidence="11" key="1">
    <citation type="journal article" date="2019" name="Int. J. Syst. Evol. Microbiol.">
        <title>The Global Catalogue of Microorganisms (GCM) 10K type strain sequencing project: providing services to taxonomists for standard genome sequencing and annotation.</title>
        <authorList>
            <consortium name="The Broad Institute Genomics Platform"/>
            <consortium name="The Broad Institute Genome Sequencing Center for Infectious Disease"/>
            <person name="Wu L."/>
            <person name="Ma J."/>
        </authorList>
    </citation>
    <scope>NUCLEOTIDE SEQUENCE [LARGE SCALE GENOMIC DNA]</scope>
    <source>
        <strain evidence="11">CGMCC 1.6960</strain>
    </source>
</reference>
<dbReference type="PRINTS" id="PR00107">
    <property type="entry name" value="PHOSPHOCPHPR"/>
</dbReference>
<evidence type="ECO:0000313" key="10">
    <source>
        <dbReference type="EMBL" id="GGN84486.1"/>
    </source>
</evidence>
<gene>
    <name evidence="10" type="primary">dhaM</name>
    <name evidence="10" type="ORF">GCM10010968_16270</name>
</gene>
<keyword evidence="11" id="KW-1185">Reference proteome</keyword>